<evidence type="ECO:0000259" key="1">
    <source>
        <dbReference type="Pfam" id="PF00079"/>
    </source>
</evidence>
<dbReference type="OrthoDB" id="671595at2759"/>
<keyword evidence="3" id="KW-1185">Reference proteome</keyword>
<dbReference type="InterPro" id="IPR000215">
    <property type="entry name" value="Serpin_fam"/>
</dbReference>
<dbReference type="EMBL" id="KV926654">
    <property type="protein sequence ID" value="PIO36932.1"/>
    <property type="molecule type" value="Genomic_DNA"/>
</dbReference>
<name>A0A2G9S9V9_AQUCT</name>
<dbReference type="PANTHER" id="PTHR11461">
    <property type="entry name" value="SERINE PROTEASE INHIBITOR, SERPIN"/>
    <property type="match status" value="1"/>
</dbReference>
<dbReference type="Pfam" id="PF00079">
    <property type="entry name" value="Serpin"/>
    <property type="match status" value="1"/>
</dbReference>
<reference evidence="3" key="1">
    <citation type="journal article" date="2017" name="Nat. Commun.">
        <title>The North American bullfrog draft genome provides insight into hormonal regulation of long noncoding RNA.</title>
        <authorList>
            <person name="Hammond S.A."/>
            <person name="Warren R.L."/>
            <person name="Vandervalk B.P."/>
            <person name="Kucuk E."/>
            <person name="Khan H."/>
            <person name="Gibb E.A."/>
            <person name="Pandoh P."/>
            <person name="Kirk H."/>
            <person name="Zhao Y."/>
            <person name="Jones M."/>
            <person name="Mungall A.J."/>
            <person name="Coope R."/>
            <person name="Pleasance S."/>
            <person name="Moore R.A."/>
            <person name="Holt R.A."/>
            <person name="Round J.M."/>
            <person name="Ohora S."/>
            <person name="Walle B.V."/>
            <person name="Veldhoen N."/>
            <person name="Helbing C.C."/>
            <person name="Birol I."/>
        </authorList>
    </citation>
    <scope>NUCLEOTIDE SEQUENCE [LARGE SCALE GENOMIC DNA]</scope>
</reference>
<gene>
    <name evidence="2" type="ORF">AB205_0171920</name>
</gene>
<feature type="domain" description="Serpin" evidence="1">
    <location>
        <begin position="1"/>
        <end position="87"/>
    </location>
</feature>
<organism evidence="2 3">
    <name type="scientific">Aquarana catesbeiana</name>
    <name type="common">American bullfrog</name>
    <name type="synonym">Rana catesbeiana</name>
    <dbReference type="NCBI Taxonomy" id="8400"/>
    <lineage>
        <taxon>Eukaryota</taxon>
        <taxon>Metazoa</taxon>
        <taxon>Chordata</taxon>
        <taxon>Craniata</taxon>
        <taxon>Vertebrata</taxon>
        <taxon>Euteleostomi</taxon>
        <taxon>Amphibia</taxon>
        <taxon>Batrachia</taxon>
        <taxon>Anura</taxon>
        <taxon>Neobatrachia</taxon>
        <taxon>Ranoidea</taxon>
        <taxon>Ranidae</taxon>
        <taxon>Aquarana</taxon>
    </lineage>
</organism>
<dbReference type="Gene3D" id="3.30.497.10">
    <property type="entry name" value="Antithrombin, subunit I, domain 2"/>
    <property type="match status" value="1"/>
</dbReference>
<dbReference type="AlphaFoldDB" id="A0A2G9S9V9"/>
<evidence type="ECO:0000313" key="3">
    <source>
        <dbReference type="Proteomes" id="UP000228934"/>
    </source>
</evidence>
<evidence type="ECO:0000313" key="2">
    <source>
        <dbReference type="EMBL" id="PIO36932.1"/>
    </source>
</evidence>
<dbReference type="InterPro" id="IPR042178">
    <property type="entry name" value="Serpin_sf_1"/>
</dbReference>
<dbReference type="InterPro" id="IPR023796">
    <property type="entry name" value="Serpin_dom"/>
</dbReference>
<dbReference type="Proteomes" id="UP000228934">
    <property type="component" value="Unassembled WGS sequence"/>
</dbReference>
<protein>
    <recommendedName>
        <fullName evidence="1">Serpin domain-containing protein</fullName>
    </recommendedName>
</protein>
<accession>A0A2G9S9V9</accession>
<proteinExistence type="predicted"/>
<dbReference type="SUPFAM" id="SSF56574">
    <property type="entry name" value="Serpins"/>
    <property type="match status" value="1"/>
</dbReference>
<feature type="non-terminal residue" evidence="2">
    <location>
        <position position="1"/>
    </location>
</feature>
<dbReference type="PANTHER" id="PTHR11461:SF55">
    <property type="entry name" value="SERPIN B5"/>
    <property type="match status" value="1"/>
</dbReference>
<sequence>EFINSTKKPYSLELESVDIKSQVEKARLQINTTVKDLTDGNMEMVLDEGSLSENTNMVLLGAAYLKGCWLYKFNESETKEAEFHINKV</sequence>
<dbReference type="GO" id="GO:0004867">
    <property type="term" value="F:serine-type endopeptidase inhibitor activity"/>
    <property type="evidence" value="ECO:0007669"/>
    <property type="project" value="InterPro"/>
</dbReference>
<dbReference type="InterPro" id="IPR036186">
    <property type="entry name" value="Serpin_sf"/>
</dbReference>
<dbReference type="GO" id="GO:0005615">
    <property type="term" value="C:extracellular space"/>
    <property type="evidence" value="ECO:0007669"/>
    <property type="project" value="InterPro"/>
</dbReference>